<comment type="similarity">
    <text evidence="2">Belongs to the MotB family.</text>
</comment>
<evidence type="ECO:0000256" key="5">
    <source>
        <dbReference type="ARBA" id="ARBA00022989"/>
    </source>
</evidence>
<evidence type="ECO:0000313" key="11">
    <source>
        <dbReference type="EMBL" id="GAA3702674.1"/>
    </source>
</evidence>
<dbReference type="Proteomes" id="UP001501479">
    <property type="component" value="Unassembled WGS sequence"/>
</dbReference>
<evidence type="ECO:0000256" key="6">
    <source>
        <dbReference type="ARBA" id="ARBA00023136"/>
    </source>
</evidence>
<keyword evidence="12" id="KW-1185">Reference proteome</keyword>
<keyword evidence="4 9" id="KW-0812">Transmembrane</keyword>
<keyword evidence="11" id="KW-0282">Flagellum</keyword>
<evidence type="ECO:0000256" key="8">
    <source>
        <dbReference type="SAM" id="MobiDB-lite"/>
    </source>
</evidence>
<dbReference type="Pfam" id="PF13677">
    <property type="entry name" value="MotB_plug"/>
    <property type="match status" value="1"/>
</dbReference>
<keyword evidence="3" id="KW-1003">Cell membrane</keyword>
<dbReference type="RefSeq" id="WP_344962361.1">
    <property type="nucleotide sequence ID" value="NZ_BAABDS010000009.1"/>
</dbReference>
<keyword evidence="6 7" id="KW-0472">Membrane</keyword>
<dbReference type="EMBL" id="BAABDS010000009">
    <property type="protein sequence ID" value="GAA3702674.1"/>
    <property type="molecule type" value="Genomic_DNA"/>
</dbReference>
<evidence type="ECO:0000256" key="2">
    <source>
        <dbReference type="ARBA" id="ARBA00008914"/>
    </source>
</evidence>
<evidence type="ECO:0000313" key="12">
    <source>
        <dbReference type="Proteomes" id="UP001501479"/>
    </source>
</evidence>
<dbReference type="PROSITE" id="PS51123">
    <property type="entry name" value="OMPA_2"/>
    <property type="match status" value="1"/>
</dbReference>
<dbReference type="PANTHER" id="PTHR30329:SF21">
    <property type="entry name" value="LIPOPROTEIN YIAD-RELATED"/>
    <property type="match status" value="1"/>
</dbReference>
<evidence type="ECO:0000256" key="3">
    <source>
        <dbReference type="ARBA" id="ARBA00022475"/>
    </source>
</evidence>
<sequence>MRDHGTVIVKRKSRHKGEGHHGGAWKVAFADFALAMMALFMVLWILAVSSEQERETISSQLRDYSVFEGSSSPYLLGGTPFPADLQGQPVAQIPGQATQLQDVSLASQPLLSLDDLRPGRVESEQDKRRLAILIGQLAERQGMEDNLQLDVVPEGLRIQIHDHGDKPMFDRGSARLAGDFEQLLKTLAPVFEKVENRLLISGHTDSVRYVSQHYSNWDLSGARAQNVRQLLQLAGVPAGRVLQVVAMADQAPFNLEDPTSGDNRRVELMLLSEQAEQLLLQLYEAGLPGGVFDKQAQRAQLENTADNIVH</sequence>
<reference evidence="12" key="1">
    <citation type="journal article" date="2019" name="Int. J. Syst. Evol. Microbiol.">
        <title>The Global Catalogue of Microorganisms (GCM) 10K type strain sequencing project: providing services to taxonomists for standard genome sequencing and annotation.</title>
        <authorList>
            <consortium name="The Broad Institute Genomics Platform"/>
            <consortium name="The Broad Institute Genome Sequencing Center for Infectious Disease"/>
            <person name="Wu L."/>
            <person name="Ma J."/>
        </authorList>
    </citation>
    <scope>NUCLEOTIDE SEQUENCE [LARGE SCALE GENOMIC DNA]</scope>
    <source>
        <strain evidence="12">JCM 17329</strain>
    </source>
</reference>
<name>A0ABP7DEV5_9GAMM</name>
<evidence type="ECO:0000256" key="9">
    <source>
        <dbReference type="SAM" id="Phobius"/>
    </source>
</evidence>
<evidence type="ECO:0000256" key="4">
    <source>
        <dbReference type="ARBA" id="ARBA00022692"/>
    </source>
</evidence>
<dbReference type="InterPro" id="IPR036737">
    <property type="entry name" value="OmpA-like_sf"/>
</dbReference>
<dbReference type="InterPro" id="IPR050330">
    <property type="entry name" value="Bact_OuterMem_StrucFunc"/>
</dbReference>
<dbReference type="InterPro" id="IPR006665">
    <property type="entry name" value="OmpA-like"/>
</dbReference>
<evidence type="ECO:0000256" key="7">
    <source>
        <dbReference type="PROSITE-ProRule" id="PRU00473"/>
    </source>
</evidence>
<keyword evidence="5 9" id="KW-1133">Transmembrane helix</keyword>
<proteinExistence type="inferred from homology"/>
<keyword evidence="11" id="KW-0969">Cilium</keyword>
<dbReference type="PANTHER" id="PTHR30329">
    <property type="entry name" value="STATOR ELEMENT OF FLAGELLAR MOTOR COMPLEX"/>
    <property type="match status" value="1"/>
</dbReference>
<feature type="transmembrane region" description="Helical" evidence="9">
    <location>
        <begin position="24"/>
        <end position="47"/>
    </location>
</feature>
<dbReference type="InterPro" id="IPR025713">
    <property type="entry name" value="MotB-like_N_dom"/>
</dbReference>
<dbReference type="Pfam" id="PF00691">
    <property type="entry name" value="OmpA"/>
    <property type="match status" value="1"/>
</dbReference>
<comment type="caution">
    <text evidence="11">The sequence shown here is derived from an EMBL/GenBank/DDBJ whole genome shotgun (WGS) entry which is preliminary data.</text>
</comment>
<evidence type="ECO:0000259" key="10">
    <source>
        <dbReference type="PROSITE" id="PS51123"/>
    </source>
</evidence>
<feature type="region of interest" description="Disordered" evidence="8">
    <location>
        <begin position="1"/>
        <end position="21"/>
    </location>
</feature>
<dbReference type="SUPFAM" id="SSF103088">
    <property type="entry name" value="OmpA-like"/>
    <property type="match status" value="1"/>
</dbReference>
<feature type="compositionally biased region" description="Basic residues" evidence="8">
    <location>
        <begin position="9"/>
        <end position="18"/>
    </location>
</feature>
<gene>
    <name evidence="11" type="primary">lafU</name>
    <name evidence="11" type="ORF">GCM10022421_06610</name>
</gene>
<keyword evidence="11" id="KW-0966">Cell projection</keyword>
<evidence type="ECO:0000256" key="1">
    <source>
        <dbReference type="ARBA" id="ARBA00004162"/>
    </source>
</evidence>
<protein>
    <submittedName>
        <fullName evidence="11">Lateral flagellar export/assembly protein LafU</fullName>
    </submittedName>
</protein>
<dbReference type="CDD" id="cd07185">
    <property type="entry name" value="OmpA_C-like"/>
    <property type="match status" value="1"/>
</dbReference>
<accession>A0ABP7DEV5</accession>
<feature type="domain" description="OmpA-like" evidence="10">
    <location>
        <begin position="156"/>
        <end position="274"/>
    </location>
</feature>
<organism evidence="11 12">
    <name type="scientific">Oceanisphaera sediminis</name>
    <dbReference type="NCBI Taxonomy" id="981381"/>
    <lineage>
        <taxon>Bacteria</taxon>
        <taxon>Pseudomonadati</taxon>
        <taxon>Pseudomonadota</taxon>
        <taxon>Gammaproteobacteria</taxon>
        <taxon>Aeromonadales</taxon>
        <taxon>Aeromonadaceae</taxon>
        <taxon>Oceanisphaera</taxon>
    </lineage>
</organism>
<dbReference type="Gene3D" id="3.30.1330.60">
    <property type="entry name" value="OmpA-like domain"/>
    <property type="match status" value="1"/>
</dbReference>
<comment type="subcellular location">
    <subcellularLocation>
        <location evidence="1">Cell membrane</location>
        <topology evidence="1">Single-pass membrane protein</topology>
    </subcellularLocation>
</comment>